<dbReference type="EC" id="2.7.4.25" evidence="2"/>
<dbReference type="NCBIfam" id="TIGR00017">
    <property type="entry name" value="cmk"/>
    <property type="match status" value="1"/>
</dbReference>
<dbReference type="AlphaFoldDB" id="A0A3B1BDP2"/>
<gene>
    <name evidence="10" type="ORF">MNBD_NITROSPINAE02-317</name>
</gene>
<dbReference type="CDD" id="cd02020">
    <property type="entry name" value="CMPK"/>
    <property type="match status" value="1"/>
</dbReference>
<keyword evidence="6" id="KW-0067">ATP-binding</keyword>
<dbReference type="SUPFAM" id="SSF52540">
    <property type="entry name" value="P-loop containing nucleoside triphosphate hydrolases"/>
    <property type="match status" value="1"/>
</dbReference>
<evidence type="ECO:0000313" key="10">
    <source>
        <dbReference type="EMBL" id="VAX16229.1"/>
    </source>
</evidence>
<dbReference type="GO" id="GO:0036431">
    <property type="term" value="F:dCMP kinase activity"/>
    <property type="evidence" value="ECO:0007669"/>
    <property type="project" value="InterPro"/>
</dbReference>
<keyword evidence="5 10" id="KW-0418">Kinase</keyword>
<keyword evidence="3 10" id="KW-0808">Transferase</keyword>
<comment type="catalytic activity">
    <reaction evidence="8">
        <text>CMP + ATP = CDP + ADP</text>
        <dbReference type="Rhea" id="RHEA:11600"/>
        <dbReference type="ChEBI" id="CHEBI:30616"/>
        <dbReference type="ChEBI" id="CHEBI:58069"/>
        <dbReference type="ChEBI" id="CHEBI:60377"/>
        <dbReference type="ChEBI" id="CHEBI:456216"/>
        <dbReference type="EC" id="2.7.4.25"/>
    </reaction>
</comment>
<dbReference type="HAMAP" id="MF_00238">
    <property type="entry name" value="Cytidyl_kinase_type1"/>
    <property type="match status" value="1"/>
</dbReference>
<accession>A0A3B1BDP2</accession>
<evidence type="ECO:0000256" key="1">
    <source>
        <dbReference type="ARBA" id="ARBA00009427"/>
    </source>
</evidence>
<dbReference type="InterPro" id="IPR027417">
    <property type="entry name" value="P-loop_NTPase"/>
</dbReference>
<dbReference type="Pfam" id="PF02224">
    <property type="entry name" value="Cytidylate_kin"/>
    <property type="match status" value="1"/>
</dbReference>
<evidence type="ECO:0000256" key="2">
    <source>
        <dbReference type="ARBA" id="ARBA00012906"/>
    </source>
</evidence>
<organism evidence="10">
    <name type="scientific">hydrothermal vent metagenome</name>
    <dbReference type="NCBI Taxonomy" id="652676"/>
    <lineage>
        <taxon>unclassified sequences</taxon>
        <taxon>metagenomes</taxon>
        <taxon>ecological metagenomes</taxon>
    </lineage>
</organism>
<evidence type="ECO:0000256" key="6">
    <source>
        <dbReference type="ARBA" id="ARBA00022840"/>
    </source>
</evidence>
<reference evidence="10" key="1">
    <citation type="submission" date="2018-06" db="EMBL/GenBank/DDBJ databases">
        <authorList>
            <person name="Zhirakovskaya E."/>
        </authorList>
    </citation>
    <scope>NUCLEOTIDE SEQUENCE</scope>
</reference>
<dbReference type="GO" id="GO:0005524">
    <property type="term" value="F:ATP binding"/>
    <property type="evidence" value="ECO:0007669"/>
    <property type="project" value="UniProtKB-KW"/>
</dbReference>
<keyword evidence="4" id="KW-0547">Nucleotide-binding</keyword>
<dbReference type="GO" id="GO:0005829">
    <property type="term" value="C:cytosol"/>
    <property type="evidence" value="ECO:0007669"/>
    <property type="project" value="TreeGrafter"/>
</dbReference>
<evidence type="ECO:0000259" key="9">
    <source>
        <dbReference type="Pfam" id="PF02224"/>
    </source>
</evidence>
<dbReference type="Gene3D" id="3.40.50.300">
    <property type="entry name" value="P-loop containing nucleotide triphosphate hydrolases"/>
    <property type="match status" value="1"/>
</dbReference>
<dbReference type="InterPro" id="IPR011994">
    <property type="entry name" value="Cytidylate_kinase_dom"/>
</dbReference>
<protein>
    <recommendedName>
        <fullName evidence="2">(d)CMP kinase</fullName>
        <ecNumber evidence="2">2.7.4.25</ecNumber>
    </recommendedName>
</protein>
<dbReference type="PANTHER" id="PTHR21299:SF2">
    <property type="entry name" value="CYTIDYLATE KINASE"/>
    <property type="match status" value="1"/>
</dbReference>
<dbReference type="EMBL" id="UOGE01000004">
    <property type="protein sequence ID" value="VAX16229.1"/>
    <property type="molecule type" value="Genomic_DNA"/>
</dbReference>
<sequence>MNIMKDFPSRFVVAIDGPAGSGKSTLAKELAQYLKGIYIDTGAMYRSVTALVLDEGVSPSDEKSVGQVAESISIAFKRTTEKQHVFVNGADFTSRIREKDINENVSIVAAQKKVRDCMVGLQRRLGKGGRVVMEGRDIGTNVFPEARFKFYLVASDEIRAERRVKEMKESGIMASHEGVLQNIRERDRLDSTRDNAPLIKAEGAIEIDTSFMSIDEALQKMIHNIVF</sequence>
<proteinExistence type="inferred from homology"/>
<dbReference type="PANTHER" id="PTHR21299">
    <property type="entry name" value="CYTIDYLATE KINASE/PANTOATE-BETA-ALANINE LIGASE"/>
    <property type="match status" value="1"/>
</dbReference>
<evidence type="ECO:0000256" key="7">
    <source>
        <dbReference type="ARBA" id="ARBA00047615"/>
    </source>
</evidence>
<evidence type="ECO:0000256" key="5">
    <source>
        <dbReference type="ARBA" id="ARBA00022777"/>
    </source>
</evidence>
<name>A0A3B1BDP2_9ZZZZ</name>
<dbReference type="GO" id="GO:0015949">
    <property type="term" value="P:nucleobase-containing small molecule interconversion"/>
    <property type="evidence" value="ECO:0007669"/>
    <property type="project" value="TreeGrafter"/>
</dbReference>
<evidence type="ECO:0000256" key="8">
    <source>
        <dbReference type="ARBA" id="ARBA00048478"/>
    </source>
</evidence>
<comment type="catalytic activity">
    <reaction evidence="7">
        <text>dCMP + ATP = dCDP + ADP</text>
        <dbReference type="Rhea" id="RHEA:25094"/>
        <dbReference type="ChEBI" id="CHEBI:30616"/>
        <dbReference type="ChEBI" id="CHEBI:57566"/>
        <dbReference type="ChEBI" id="CHEBI:58593"/>
        <dbReference type="ChEBI" id="CHEBI:456216"/>
        <dbReference type="EC" id="2.7.4.25"/>
    </reaction>
</comment>
<evidence type="ECO:0000256" key="4">
    <source>
        <dbReference type="ARBA" id="ARBA00022741"/>
    </source>
</evidence>
<dbReference type="GO" id="GO:0036430">
    <property type="term" value="F:CMP kinase activity"/>
    <property type="evidence" value="ECO:0007669"/>
    <property type="project" value="RHEA"/>
</dbReference>
<feature type="domain" description="Cytidylate kinase" evidence="9">
    <location>
        <begin position="13"/>
        <end position="225"/>
    </location>
</feature>
<comment type="similarity">
    <text evidence="1">Belongs to the cytidylate kinase family. Type 1 subfamily.</text>
</comment>
<dbReference type="InterPro" id="IPR003136">
    <property type="entry name" value="Cytidylate_kin"/>
</dbReference>
<evidence type="ECO:0000256" key="3">
    <source>
        <dbReference type="ARBA" id="ARBA00022679"/>
    </source>
</evidence>